<evidence type="ECO:0000256" key="2">
    <source>
        <dbReference type="SAM" id="SignalP"/>
    </source>
</evidence>
<protein>
    <submittedName>
        <fullName evidence="3">Uncharacterized protein</fullName>
    </submittedName>
</protein>
<feature type="compositionally biased region" description="Polar residues" evidence="1">
    <location>
        <begin position="336"/>
        <end position="345"/>
    </location>
</feature>
<reference evidence="3" key="1">
    <citation type="submission" date="2021-01" db="UniProtKB">
        <authorList>
            <consortium name="EnsemblMetazoa"/>
        </authorList>
    </citation>
    <scope>IDENTIFICATION</scope>
</reference>
<dbReference type="Proteomes" id="UP000002358">
    <property type="component" value="Chromosome 4"/>
</dbReference>
<evidence type="ECO:0000313" key="3">
    <source>
        <dbReference type="EnsemblMetazoa" id="XP_003428118"/>
    </source>
</evidence>
<feature type="region of interest" description="Disordered" evidence="1">
    <location>
        <begin position="134"/>
        <end position="389"/>
    </location>
</feature>
<sequence>MLLLRCKTATSIFILSFLAHLSAVASYADDYDLSGPEYSGELSDGDVLEIPEESEYDDENEYVDSDEEADIYVYRKAEPRRTPAADSKTVKLDKNAKLGSQKVKNPRADFDTKTYDGSGEGNIYIYRRADNAPQTLRSRTAKRGLQKLKNPRVDTNAEADAGIAEDELTDNNDANYDEVYVPPTRRESFTDRTLRRSDVTDQPPIDPRSIPQSRREAVRDRSLRRSDVKDQPPTDPRLLQPSRRTEEVLKQEPAIDPRSQPPSRRSDDTVAQGQIPRQKPAIDLRSEPPSRRTVEIDTPGQRPPIDPRSQPPSRRADGVATAGQTLPIEGRPLPASKQTVETVTQDELLAYNPRSLRPSRRIVIPEDNNANKTVPRPPLRRRDLRSKRN</sequence>
<feature type="compositionally biased region" description="Basic and acidic residues" evidence="1">
    <location>
        <begin position="213"/>
        <end position="232"/>
    </location>
</feature>
<keyword evidence="2" id="KW-0732">Signal</keyword>
<feature type="chain" id="PRO_5029542620" evidence="2">
    <location>
        <begin position="29"/>
        <end position="389"/>
    </location>
</feature>
<feature type="compositionally biased region" description="Basic residues" evidence="1">
    <location>
        <begin position="139"/>
        <end position="150"/>
    </location>
</feature>
<organism evidence="3 4">
    <name type="scientific">Nasonia vitripennis</name>
    <name type="common">Parasitic wasp</name>
    <dbReference type="NCBI Taxonomy" id="7425"/>
    <lineage>
        <taxon>Eukaryota</taxon>
        <taxon>Metazoa</taxon>
        <taxon>Ecdysozoa</taxon>
        <taxon>Arthropoda</taxon>
        <taxon>Hexapoda</taxon>
        <taxon>Insecta</taxon>
        <taxon>Pterygota</taxon>
        <taxon>Neoptera</taxon>
        <taxon>Endopterygota</taxon>
        <taxon>Hymenoptera</taxon>
        <taxon>Apocrita</taxon>
        <taxon>Proctotrupomorpha</taxon>
        <taxon>Chalcidoidea</taxon>
        <taxon>Pteromalidae</taxon>
        <taxon>Pteromalinae</taxon>
        <taxon>Nasonia</taxon>
    </lineage>
</organism>
<feature type="compositionally biased region" description="Basic and acidic residues" evidence="1">
    <location>
        <begin position="184"/>
        <end position="199"/>
    </location>
</feature>
<keyword evidence="4" id="KW-1185">Reference proteome</keyword>
<dbReference type="GeneID" id="100679870"/>
<dbReference type="RefSeq" id="XP_003428118.1">
    <property type="nucleotide sequence ID" value="XM_003428070.4"/>
</dbReference>
<proteinExistence type="predicted"/>
<accession>A0A7M7GF75</accession>
<dbReference type="EnsemblMetazoa" id="XM_003428070">
    <property type="protein sequence ID" value="XP_003428118"/>
    <property type="gene ID" value="LOC100679870"/>
</dbReference>
<feature type="compositionally biased region" description="Basic residues" evidence="1">
    <location>
        <begin position="378"/>
        <end position="389"/>
    </location>
</feature>
<evidence type="ECO:0000256" key="1">
    <source>
        <dbReference type="SAM" id="MobiDB-lite"/>
    </source>
</evidence>
<feature type="compositionally biased region" description="Basic and acidic residues" evidence="1">
    <location>
        <begin position="280"/>
        <end position="295"/>
    </location>
</feature>
<dbReference type="AlphaFoldDB" id="A0A7M7GF75"/>
<feature type="compositionally biased region" description="Pro residues" evidence="1">
    <location>
        <begin position="301"/>
        <end position="310"/>
    </location>
</feature>
<feature type="compositionally biased region" description="Basic and acidic residues" evidence="1">
    <location>
        <begin position="243"/>
        <end position="255"/>
    </location>
</feature>
<name>A0A7M7GF75_NASVI</name>
<dbReference type="InParanoid" id="A0A7M7GF75"/>
<dbReference type="KEGG" id="nvi:100679870"/>
<evidence type="ECO:0000313" key="4">
    <source>
        <dbReference type="Proteomes" id="UP000002358"/>
    </source>
</evidence>
<feature type="signal peptide" evidence="2">
    <location>
        <begin position="1"/>
        <end position="28"/>
    </location>
</feature>